<dbReference type="Pfam" id="PF00248">
    <property type="entry name" value="Aldo_ket_red"/>
    <property type="match status" value="1"/>
</dbReference>
<evidence type="ECO:0000259" key="5">
    <source>
        <dbReference type="Pfam" id="PF00248"/>
    </source>
</evidence>
<dbReference type="InterPro" id="IPR018170">
    <property type="entry name" value="Aldo/ket_reductase_CS"/>
</dbReference>
<dbReference type="PIRSF" id="PIRSF000097">
    <property type="entry name" value="AKR"/>
    <property type="match status" value="1"/>
</dbReference>
<gene>
    <name evidence="6" type="ORF">CTAYLR_005437</name>
</gene>
<dbReference type="PROSITE" id="PS00062">
    <property type="entry name" value="ALDOKETO_REDUCTASE_2"/>
    <property type="match status" value="1"/>
</dbReference>
<evidence type="ECO:0000313" key="7">
    <source>
        <dbReference type="Proteomes" id="UP001230188"/>
    </source>
</evidence>
<evidence type="ECO:0000256" key="1">
    <source>
        <dbReference type="ARBA" id="ARBA00023002"/>
    </source>
</evidence>
<evidence type="ECO:0000313" key="6">
    <source>
        <dbReference type="EMBL" id="KAJ8609485.1"/>
    </source>
</evidence>
<keyword evidence="1" id="KW-0560">Oxidoreductase</keyword>
<dbReference type="EMBL" id="JAQMWT010000139">
    <property type="protein sequence ID" value="KAJ8609485.1"/>
    <property type="molecule type" value="Genomic_DNA"/>
</dbReference>
<evidence type="ECO:0000256" key="4">
    <source>
        <dbReference type="PIRSR" id="PIRSR000097-3"/>
    </source>
</evidence>
<name>A0AAD7XLJ2_9STRA</name>
<dbReference type="PROSITE" id="PS00798">
    <property type="entry name" value="ALDOKETO_REDUCTASE_1"/>
    <property type="match status" value="1"/>
</dbReference>
<comment type="caution">
    <text evidence="6">The sequence shown here is derived from an EMBL/GenBank/DDBJ whole genome shotgun (WGS) entry which is preliminary data.</text>
</comment>
<dbReference type="CDD" id="cd19071">
    <property type="entry name" value="AKR_AKR1-5-like"/>
    <property type="match status" value="1"/>
</dbReference>
<dbReference type="InterPro" id="IPR023210">
    <property type="entry name" value="NADP_OxRdtase_dom"/>
</dbReference>
<dbReference type="FunFam" id="3.20.20.100:FF:000002">
    <property type="entry name" value="2,5-diketo-D-gluconic acid reductase A"/>
    <property type="match status" value="1"/>
</dbReference>
<keyword evidence="7" id="KW-1185">Reference proteome</keyword>
<reference evidence="6" key="1">
    <citation type="submission" date="2023-01" db="EMBL/GenBank/DDBJ databases">
        <title>Metagenome sequencing of chrysophaentin producing Chrysophaeum taylorii.</title>
        <authorList>
            <person name="Davison J."/>
            <person name="Bewley C."/>
        </authorList>
    </citation>
    <scope>NUCLEOTIDE SEQUENCE</scope>
    <source>
        <strain evidence="6">NIES-1699</strain>
    </source>
</reference>
<dbReference type="AlphaFoldDB" id="A0AAD7XLJ2"/>
<feature type="domain" description="NADP-dependent oxidoreductase" evidence="5">
    <location>
        <begin position="27"/>
        <end position="259"/>
    </location>
</feature>
<feature type="active site" description="Proton donor" evidence="2">
    <location>
        <position position="49"/>
    </location>
</feature>
<evidence type="ECO:0000256" key="3">
    <source>
        <dbReference type="PIRSR" id="PIRSR000097-2"/>
    </source>
</evidence>
<dbReference type="InterPro" id="IPR036812">
    <property type="entry name" value="NAD(P)_OxRdtase_dom_sf"/>
</dbReference>
<dbReference type="GO" id="GO:0016616">
    <property type="term" value="F:oxidoreductase activity, acting on the CH-OH group of donors, NAD or NADP as acceptor"/>
    <property type="evidence" value="ECO:0007669"/>
    <property type="project" value="UniProtKB-ARBA"/>
</dbReference>
<proteinExistence type="predicted"/>
<dbReference type="PANTHER" id="PTHR11732">
    <property type="entry name" value="ALDO/KETO REDUCTASE"/>
    <property type="match status" value="1"/>
</dbReference>
<protein>
    <recommendedName>
        <fullName evidence="5">NADP-dependent oxidoreductase domain-containing protein</fullName>
    </recommendedName>
</protein>
<feature type="site" description="Lowers pKa of active site Tyr" evidence="4">
    <location>
        <position position="72"/>
    </location>
</feature>
<dbReference type="SUPFAM" id="SSF51430">
    <property type="entry name" value="NAD(P)-linked oxidoreductase"/>
    <property type="match status" value="1"/>
</dbReference>
<organism evidence="6 7">
    <name type="scientific">Chrysophaeum taylorii</name>
    <dbReference type="NCBI Taxonomy" id="2483200"/>
    <lineage>
        <taxon>Eukaryota</taxon>
        <taxon>Sar</taxon>
        <taxon>Stramenopiles</taxon>
        <taxon>Ochrophyta</taxon>
        <taxon>Pelagophyceae</taxon>
        <taxon>Pelagomonadales</taxon>
        <taxon>Pelagomonadaceae</taxon>
        <taxon>Chrysophaeum</taxon>
    </lineage>
</organism>
<sequence length="280" mass="30988">MRQHQALYTGASMPSVGLGTWESPLGLVGHAVSEALAAGYRHIDAAWIYQNESEVGPALAAVPREELFATSKLWNNFRSARAVRMAFEESLRALRLEYLDLYLVHFAVGDYVEVWREMERLVDEGKCKAIGVSNFERPDLERLLAACRIRPAVIQIELHPRLPRADYVKWCQAQGLVVTAYSPLGRGPRGGLLDDPVVASVAKKHDLPPAIVLLKWNLQRNVVVIPKSVTPARIRENISPQLWAFELDDDDLKAIATLDDGTRFVPFFTNPAAAAAAGPA</sequence>
<dbReference type="Proteomes" id="UP001230188">
    <property type="component" value="Unassembled WGS sequence"/>
</dbReference>
<evidence type="ECO:0000256" key="2">
    <source>
        <dbReference type="PIRSR" id="PIRSR000097-1"/>
    </source>
</evidence>
<dbReference type="Gene3D" id="3.20.20.100">
    <property type="entry name" value="NADP-dependent oxidoreductase domain"/>
    <property type="match status" value="1"/>
</dbReference>
<feature type="binding site" evidence="3">
    <location>
        <position position="105"/>
    </location>
    <ligand>
        <name>substrate</name>
    </ligand>
</feature>
<dbReference type="InterPro" id="IPR020471">
    <property type="entry name" value="AKR"/>
</dbReference>
<accession>A0AAD7XLJ2</accession>
<dbReference type="PRINTS" id="PR00069">
    <property type="entry name" value="ALDKETRDTASE"/>
</dbReference>